<gene>
    <name evidence="2" type="ORF">HDF16_001951</name>
</gene>
<name>A0A7W7ZDC2_9BACT</name>
<dbReference type="EMBL" id="JACHIP010000002">
    <property type="protein sequence ID" value="MBB5057266.1"/>
    <property type="molecule type" value="Genomic_DNA"/>
</dbReference>
<protein>
    <submittedName>
        <fullName evidence="2">Glucose dehydrogenase</fullName>
    </submittedName>
</protein>
<evidence type="ECO:0000259" key="1">
    <source>
        <dbReference type="Pfam" id="PF01011"/>
    </source>
</evidence>
<evidence type="ECO:0000313" key="2">
    <source>
        <dbReference type="EMBL" id="MBB5057266.1"/>
    </source>
</evidence>
<dbReference type="Pfam" id="PF01011">
    <property type="entry name" value="PQQ"/>
    <property type="match status" value="1"/>
</dbReference>
<dbReference type="InterPro" id="IPR002372">
    <property type="entry name" value="PQQ_rpt_dom"/>
</dbReference>
<organism evidence="2 3">
    <name type="scientific">Granulicella aggregans</name>
    <dbReference type="NCBI Taxonomy" id="474949"/>
    <lineage>
        <taxon>Bacteria</taxon>
        <taxon>Pseudomonadati</taxon>
        <taxon>Acidobacteriota</taxon>
        <taxon>Terriglobia</taxon>
        <taxon>Terriglobales</taxon>
        <taxon>Acidobacteriaceae</taxon>
        <taxon>Granulicella</taxon>
    </lineage>
</organism>
<accession>A0A7W7ZDC2</accession>
<evidence type="ECO:0000313" key="3">
    <source>
        <dbReference type="Proteomes" id="UP000540989"/>
    </source>
</evidence>
<dbReference type="SUPFAM" id="SSF50998">
    <property type="entry name" value="Quinoprotein alcohol dehydrogenase-like"/>
    <property type="match status" value="1"/>
</dbReference>
<proteinExistence type="predicted"/>
<dbReference type="Gene3D" id="2.140.10.10">
    <property type="entry name" value="Quinoprotein alcohol dehydrogenase-like superfamily"/>
    <property type="match status" value="1"/>
</dbReference>
<dbReference type="InterPro" id="IPR011047">
    <property type="entry name" value="Quinoprotein_ADH-like_sf"/>
</dbReference>
<reference evidence="2 3" key="1">
    <citation type="submission" date="2020-08" db="EMBL/GenBank/DDBJ databases">
        <title>Genomic Encyclopedia of Type Strains, Phase IV (KMG-V): Genome sequencing to study the core and pangenomes of soil and plant-associated prokaryotes.</title>
        <authorList>
            <person name="Whitman W."/>
        </authorList>
    </citation>
    <scope>NUCLEOTIDE SEQUENCE [LARGE SCALE GENOMIC DNA]</scope>
    <source>
        <strain evidence="2 3">M8UP14</strain>
    </source>
</reference>
<dbReference type="Proteomes" id="UP000540989">
    <property type="component" value="Unassembled WGS sequence"/>
</dbReference>
<keyword evidence="3" id="KW-1185">Reference proteome</keyword>
<feature type="domain" description="Pyrrolo-quinoline quinone repeat" evidence="1">
    <location>
        <begin position="10"/>
        <end position="96"/>
    </location>
</feature>
<comment type="caution">
    <text evidence="2">The sequence shown here is derived from an EMBL/GenBank/DDBJ whole genome shotgun (WGS) entry which is preliminary data.</text>
</comment>
<sequence length="120" mass="12862">MGNPERYRSQHGKFLWKVPLGSYPELAAEGLSNTGSENYGGPVITASGVLFIAATIYDHQIRAFDSSNGKLIWHSDLPFAGVATPSTYMVDGKQYVVIATSNARDPKAPQGAAYVAFALP</sequence>
<dbReference type="AlphaFoldDB" id="A0A7W7ZDC2"/>